<name>A0A1Y3B796_EURMA</name>
<sequence>MRLFPHANIRSRTHVLLFVFLFDMFGFFTHVFAVFMIAYTSVIFLPQLASADPMDNSFILPFWLIMETIILSPLLIQLVQCAMLLSGS</sequence>
<keyword evidence="1" id="KW-1133">Transmembrane helix</keyword>
<feature type="non-terminal residue" evidence="2">
    <location>
        <position position="88"/>
    </location>
</feature>
<evidence type="ECO:0000313" key="3">
    <source>
        <dbReference type="Proteomes" id="UP000194236"/>
    </source>
</evidence>
<keyword evidence="3" id="KW-1185">Reference proteome</keyword>
<feature type="transmembrane region" description="Helical" evidence="1">
    <location>
        <begin position="15"/>
        <end position="39"/>
    </location>
</feature>
<gene>
    <name evidence="2" type="ORF">BLA29_014476</name>
</gene>
<organism evidence="2 3">
    <name type="scientific">Euroglyphus maynei</name>
    <name type="common">Mayne's house dust mite</name>
    <dbReference type="NCBI Taxonomy" id="6958"/>
    <lineage>
        <taxon>Eukaryota</taxon>
        <taxon>Metazoa</taxon>
        <taxon>Ecdysozoa</taxon>
        <taxon>Arthropoda</taxon>
        <taxon>Chelicerata</taxon>
        <taxon>Arachnida</taxon>
        <taxon>Acari</taxon>
        <taxon>Acariformes</taxon>
        <taxon>Sarcoptiformes</taxon>
        <taxon>Astigmata</taxon>
        <taxon>Psoroptidia</taxon>
        <taxon>Analgoidea</taxon>
        <taxon>Pyroglyphidae</taxon>
        <taxon>Pyroglyphinae</taxon>
        <taxon>Euroglyphus</taxon>
    </lineage>
</organism>
<dbReference type="AlphaFoldDB" id="A0A1Y3B796"/>
<dbReference type="Proteomes" id="UP000194236">
    <property type="component" value="Unassembled WGS sequence"/>
</dbReference>
<protein>
    <submittedName>
        <fullName evidence="2">Uncharacterized protein</fullName>
    </submittedName>
</protein>
<evidence type="ECO:0000313" key="2">
    <source>
        <dbReference type="EMBL" id="OTF75125.1"/>
    </source>
</evidence>
<proteinExistence type="predicted"/>
<dbReference type="EMBL" id="MUJZ01043575">
    <property type="protein sequence ID" value="OTF75125.1"/>
    <property type="molecule type" value="Genomic_DNA"/>
</dbReference>
<reference evidence="2 3" key="1">
    <citation type="submission" date="2017-03" db="EMBL/GenBank/DDBJ databases">
        <title>Genome Survey of Euroglyphus maynei.</title>
        <authorList>
            <person name="Arlian L.G."/>
            <person name="Morgan M.S."/>
            <person name="Rider S.D."/>
        </authorList>
    </citation>
    <scope>NUCLEOTIDE SEQUENCE [LARGE SCALE GENOMIC DNA]</scope>
    <source>
        <strain evidence="2">Arlian Lab</strain>
        <tissue evidence="2">Whole body</tissue>
    </source>
</reference>
<feature type="transmembrane region" description="Helical" evidence="1">
    <location>
        <begin position="59"/>
        <end position="85"/>
    </location>
</feature>
<keyword evidence="1" id="KW-0812">Transmembrane</keyword>
<keyword evidence="1" id="KW-0472">Membrane</keyword>
<comment type="caution">
    <text evidence="2">The sequence shown here is derived from an EMBL/GenBank/DDBJ whole genome shotgun (WGS) entry which is preliminary data.</text>
</comment>
<accession>A0A1Y3B796</accession>
<evidence type="ECO:0000256" key="1">
    <source>
        <dbReference type="SAM" id="Phobius"/>
    </source>
</evidence>